<name>A0AAV3YZJ8_9GAST</name>
<dbReference type="Proteomes" id="UP000735302">
    <property type="component" value="Unassembled WGS sequence"/>
</dbReference>
<protein>
    <submittedName>
        <fullName evidence="1">Nucleic-acid-binding protein from mobile element jockey</fullName>
    </submittedName>
</protein>
<proteinExistence type="predicted"/>
<reference evidence="1 2" key="1">
    <citation type="journal article" date="2021" name="Elife">
        <title>Chloroplast acquisition without the gene transfer in kleptoplastic sea slugs, Plakobranchus ocellatus.</title>
        <authorList>
            <person name="Maeda T."/>
            <person name="Takahashi S."/>
            <person name="Yoshida T."/>
            <person name="Shimamura S."/>
            <person name="Takaki Y."/>
            <person name="Nagai Y."/>
            <person name="Toyoda A."/>
            <person name="Suzuki Y."/>
            <person name="Arimoto A."/>
            <person name="Ishii H."/>
            <person name="Satoh N."/>
            <person name="Nishiyama T."/>
            <person name="Hasebe M."/>
            <person name="Maruyama T."/>
            <person name="Minagawa J."/>
            <person name="Obokata J."/>
            <person name="Shigenobu S."/>
        </authorList>
    </citation>
    <scope>NUCLEOTIDE SEQUENCE [LARGE SCALE GENOMIC DNA]</scope>
</reference>
<dbReference type="EMBL" id="BLXT01001780">
    <property type="protein sequence ID" value="GFN87760.1"/>
    <property type="molecule type" value="Genomic_DNA"/>
</dbReference>
<accession>A0AAV3YZJ8</accession>
<keyword evidence="2" id="KW-1185">Reference proteome</keyword>
<gene>
    <name evidence="1" type="ORF">PoB_001426600</name>
</gene>
<dbReference type="AlphaFoldDB" id="A0AAV3YZJ8"/>
<organism evidence="1 2">
    <name type="scientific">Plakobranchus ocellatus</name>
    <dbReference type="NCBI Taxonomy" id="259542"/>
    <lineage>
        <taxon>Eukaryota</taxon>
        <taxon>Metazoa</taxon>
        <taxon>Spiralia</taxon>
        <taxon>Lophotrochozoa</taxon>
        <taxon>Mollusca</taxon>
        <taxon>Gastropoda</taxon>
        <taxon>Heterobranchia</taxon>
        <taxon>Euthyneura</taxon>
        <taxon>Panpulmonata</taxon>
        <taxon>Sacoglossa</taxon>
        <taxon>Placobranchoidea</taxon>
        <taxon>Plakobranchidae</taxon>
        <taxon>Plakobranchus</taxon>
    </lineage>
</organism>
<comment type="caution">
    <text evidence="1">The sequence shown here is derived from an EMBL/GenBank/DDBJ whole genome shotgun (WGS) entry which is preliminary data.</text>
</comment>
<evidence type="ECO:0000313" key="1">
    <source>
        <dbReference type="EMBL" id="GFN87760.1"/>
    </source>
</evidence>
<evidence type="ECO:0000313" key="2">
    <source>
        <dbReference type="Proteomes" id="UP000735302"/>
    </source>
</evidence>
<sequence>MAGSAKRLNVSLGASCLFDFSVLRLAGISVSAAPWGLGAGESFWAFFPFGRGRKGTSAAILGERCWLRSKLGLNGTGISTG</sequence>